<keyword evidence="2" id="KW-1185">Reference proteome</keyword>
<sequence>MPLPGIIRDILLSSIRGNAISVLTPPALANEQVPLTDLNSPARAQRLHGFENEEEERSLWSAQPWQNHAASTLPFT</sequence>
<dbReference type="KEGG" id="pbl:PAAG_03778"/>
<reference evidence="1 2" key="1">
    <citation type="journal article" date="2011" name="PLoS Genet.">
        <title>Comparative genomic analysis of human fungal pathogens causing paracoccidioidomycosis.</title>
        <authorList>
            <person name="Desjardins C.A."/>
            <person name="Champion M.D."/>
            <person name="Holder J.W."/>
            <person name="Muszewska A."/>
            <person name="Goldberg J."/>
            <person name="Bailao A.M."/>
            <person name="Brigido M.M."/>
            <person name="Ferreira M.E."/>
            <person name="Garcia A.M."/>
            <person name="Grynberg M."/>
            <person name="Gujja S."/>
            <person name="Heiman D.I."/>
            <person name="Henn M.R."/>
            <person name="Kodira C.D."/>
            <person name="Leon-Narvaez H."/>
            <person name="Longo L.V."/>
            <person name="Ma L.J."/>
            <person name="Malavazi I."/>
            <person name="Matsuo A.L."/>
            <person name="Morais F.V."/>
            <person name="Pereira M."/>
            <person name="Rodriguez-Brito S."/>
            <person name="Sakthikumar S."/>
            <person name="Salem-Izacc S.M."/>
            <person name="Sykes S.M."/>
            <person name="Teixeira M.M."/>
            <person name="Vallejo M.C."/>
            <person name="Walter M.E."/>
            <person name="Yandava C."/>
            <person name="Young S."/>
            <person name="Zeng Q."/>
            <person name="Zucker J."/>
            <person name="Felipe M.S."/>
            <person name="Goldman G.H."/>
            <person name="Haas B.J."/>
            <person name="McEwen J.G."/>
            <person name="Nino-Vega G."/>
            <person name="Puccia R."/>
            <person name="San-Blas G."/>
            <person name="Soares C.M."/>
            <person name="Birren B.W."/>
            <person name="Cuomo C.A."/>
        </authorList>
    </citation>
    <scope>NUCLEOTIDE SEQUENCE [LARGE SCALE GENOMIC DNA]</scope>
    <source>
        <strain evidence="2">ATCC MYA-826 / Pb01</strain>
    </source>
</reference>
<gene>
    <name evidence="1" type="ORF">PAAG_03778</name>
</gene>
<dbReference type="HOGENOM" id="CLU_2655152_0_0_1"/>
<accession>C1GZ34</accession>
<dbReference type="GeneID" id="9097442"/>
<dbReference type="RefSeq" id="XP_002794185.2">
    <property type="nucleotide sequence ID" value="XM_002794139.2"/>
</dbReference>
<dbReference type="eggNOG" id="ENOG502RR18">
    <property type="taxonomic scope" value="Eukaryota"/>
</dbReference>
<evidence type="ECO:0000313" key="1">
    <source>
        <dbReference type="EMBL" id="EEH41857.2"/>
    </source>
</evidence>
<evidence type="ECO:0000313" key="2">
    <source>
        <dbReference type="Proteomes" id="UP000002059"/>
    </source>
</evidence>
<dbReference type="OrthoDB" id="10403019at2759"/>
<protein>
    <submittedName>
        <fullName evidence="1">Uncharacterized protein</fullName>
    </submittedName>
</protein>
<dbReference type="AlphaFoldDB" id="C1GZ34"/>
<dbReference type="EMBL" id="KN294000">
    <property type="protein sequence ID" value="EEH41857.2"/>
    <property type="molecule type" value="Genomic_DNA"/>
</dbReference>
<dbReference type="VEuPathDB" id="FungiDB:PAAG_03778"/>
<organism evidence="1 2">
    <name type="scientific">Paracoccidioides lutzii (strain ATCC MYA-826 / Pb01)</name>
    <name type="common">Paracoccidioides brasiliensis</name>
    <dbReference type="NCBI Taxonomy" id="502779"/>
    <lineage>
        <taxon>Eukaryota</taxon>
        <taxon>Fungi</taxon>
        <taxon>Dikarya</taxon>
        <taxon>Ascomycota</taxon>
        <taxon>Pezizomycotina</taxon>
        <taxon>Eurotiomycetes</taxon>
        <taxon>Eurotiomycetidae</taxon>
        <taxon>Onygenales</taxon>
        <taxon>Ajellomycetaceae</taxon>
        <taxon>Paracoccidioides</taxon>
    </lineage>
</organism>
<dbReference type="Proteomes" id="UP000002059">
    <property type="component" value="Partially assembled WGS sequence"/>
</dbReference>
<name>C1GZ34_PARBA</name>
<proteinExistence type="predicted"/>